<dbReference type="EMBL" id="JAVRHR010000001">
    <property type="protein sequence ID" value="MDT0606856.1"/>
    <property type="molecule type" value="Genomic_DNA"/>
</dbReference>
<evidence type="ECO:0000256" key="1">
    <source>
        <dbReference type="SAM" id="MobiDB-lite"/>
    </source>
</evidence>
<accession>A0ABU3AD71</accession>
<name>A0ABU3AD71_9FLAO</name>
<evidence type="ECO:0000313" key="2">
    <source>
        <dbReference type="EMBL" id="MDT0606856.1"/>
    </source>
</evidence>
<evidence type="ECO:0000313" key="3">
    <source>
        <dbReference type="Proteomes" id="UP001255246"/>
    </source>
</evidence>
<comment type="caution">
    <text evidence="2">The sequence shown here is derived from an EMBL/GenBank/DDBJ whole genome shotgun (WGS) entry which is preliminary data.</text>
</comment>
<protein>
    <submittedName>
        <fullName evidence="2">Uncharacterized protein</fullName>
    </submittedName>
</protein>
<feature type="region of interest" description="Disordered" evidence="1">
    <location>
        <begin position="26"/>
        <end position="47"/>
    </location>
</feature>
<gene>
    <name evidence="2" type="ORF">RM706_07435</name>
</gene>
<keyword evidence="3" id="KW-1185">Reference proteome</keyword>
<organism evidence="2 3">
    <name type="scientific">Croceitalea rosinachiae</name>
    <dbReference type="NCBI Taxonomy" id="3075596"/>
    <lineage>
        <taxon>Bacteria</taxon>
        <taxon>Pseudomonadati</taxon>
        <taxon>Bacteroidota</taxon>
        <taxon>Flavobacteriia</taxon>
        <taxon>Flavobacteriales</taxon>
        <taxon>Flavobacteriaceae</taxon>
        <taxon>Croceitalea</taxon>
    </lineage>
</organism>
<sequence>MKSRATYKMPMFLGWYSINSSGYQKGMRHPLSSNDHSGKVIKYSNNK</sequence>
<dbReference type="RefSeq" id="WP_311350399.1">
    <property type="nucleotide sequence ID" value="NZ_JAVRHR010000001.1"/>
</dbReference>
<reference evidence="2 3" key="1">
    <citation type="submission" date="2023-09" db="EMBL/GenBank/DDBJ databases">
        <authorList>
            <person name="Rey-Velasco X."/>
        </authorList>
    </citation>
    <scope>NUCLEOTIDE SEQUENCE [LARGE SCALE GENOMIC DNA]</scope>
    <source>
        <strain evidence="2 3">F388</strain>
    </source>
</reference>
<proteinExistence type="predicted"/>
<dbReference type="Proteomes" id="UP001255246">
    <property type="component" value="Unassembled WGS sequence"/>
</dbReference>